<comment type="similarity">
    <text evidence="2">Belongs to the bacterial solute-binding protein 8 family.</text>
</comment>
<dbReference type="GO" id="GO:1901678">
    <property type="term" value="P:iron coordination entity transport"/>
    <property type="evidence" value="ECO:0007669"/>
    <property type="project" value="UniProtKB-ARBA"/>
</dbReference>
<organism evidence="7 8">
    <name type="scientific">Pseudomonas kuykendallii</name>
    <dbReference type="NCBI Taxonomy" id="1007099"/>
    <lineage>
        <taxon>Bacteria</taxon>
        <taxon>Pseudomonadati</taxon>
        <taxon>Pseudomonadota</taxon>
        <taxon>Gammaproteobacteria</taxon>
        <taxon>Pseudomonadales</taxon>
        <taxon>Pseudomonadaceae</taxon>
        <taxon>Pseudomonas</taxon>
    </lineage>
</organism>
<dbReference type="AlphaFoldDB" id="A0A1H2ZJR9"/>
<dbReference type="PROSITE" id="PS50983">
    <property type="entry name" value="FE_B12_PBP"/>
    <property type="match status" value="1"/>
</dbReference>
<dbReference type="Proteomes" id="UP000243778">
    <property type="component" value="Unassembled WGS sequence"/>
</dbReference>
<dbReference type="InterPro" id="IPR002491">
    <property type="entry name" value="ABC_transptr_periplasmic_BD"/>
</dbReference>
<dbReference type="Pfam" id="PF01497">
    <property type="entry name" value="Peripla_BP_2"/>
    <property type="match status" value="1"/>
</dbReference>
<keyword evidence="8" id="KW-1185">Reference proteome</keyword>
<dbReference type="SUPFAM" id="SSF53807">
    <property type="entry name" value="Helical backbone' metal receptor"/>
    <property type="match status" value="1"/>
</dbReference>
<accession>A0A1H2ZJR9</accession>
<evidence type="ECO:0000256" key="1">
    <source>
        <dbReference type="ARBA" id="ARBA00004196"/>
    </source>
</evidence>
<reference evidence="8" key="1">
    <citation type="submission" date="2016-10" db="EMBL/GenBank/DDBJ databases">
        <authorList>
            <person name="Varghese N."/>
            <person name="Submissions S."/>
        </authorList>
    </citation>
    <scope>NUCLEOTIDE SEQUENCE [LARGE SCALE GENOMIC DNA]</scope>
    <source>
        <strain evidence="8">NRRL B-59562</strain>
    </source>
</reference>
<name>A0A1H2ZJR9_9PSED</name>
<keyword evidence="4" id="KW-0406">Ion transport</keyword>
<dbReference type="PANTHER" id="PTHR30532">
    <property type="entry name" value="IRON III DICITRATE-BINDING PERIPLASMIC PROTEIN"/>
    <property type="match status" value="1"/>
</dbReference>
<evidence type="ECO:0000256" key="3">
    <source>
        <dbReference type="ARBA" id="ARBA00022448"/>
    </source>
</evidence>
<feature type="domain" description="Fe/B12 periplasmic-binding" evidence="6">
    <location>
        <begin position="53"/>
        <end position="311"/>
    </location>
</feature>
<keyword evidence="5" id="KW-0732">Signal</keyword>
<evidence type="ECO:0000259" key="6">
    <source>
        <dbReference type="PROSITE" id="PS50983"/>
    </source>
</evidence>
<evidence type="ECO:0000256" key="4">
    <source>
        <dbReference type="ARBA" id="ARBA00022496"/>
    </source>
</evidence>
<gene>
    <name evidence="7" type="ORF">SAMN05216287_2337</name>
</gene>
<sequence>MPHAFLPTSRSLQRAAAALLGAWVMVFAVHAEAAARTLDTAYGAVSLDGTPQRVVVLTETALDTALALGVKPVGTLATRGGSGVANYLKDKAGPIAMAGTSREVNLEAVLQLQPDLILAAPDLNRDLYAKLSLMAPTLVPKGNAFDAWRDVTTFYAEALGKRAEAEAYLEQVDARIAALKKQIKPGVVASVVRWNPQGPILMSNRLFVGQLLGQLGFESTALARSLTEKPHSDTLSLENLSQVDGDWLFLATLNPDGEKALQQARRQPAFERLNAVSHGKLLSVDGQVWSSGSGPLAAQIVLDDVEKALRD</sequence>
<evidence type="ECO:0000313" key="7">
    <source>
        <dbReference type="EMBL" id="SDX17615.1"/>
    </source>
</evidence>
<dbReference type="Gene3D" id="3.40.50.1980">
    <property type="entry name" value="Nitrogenase molybdenum iron protein domain"/>
    <property type="match status" value="2"/>
</dbReference>
<keyword evidence="4" id="KW-0408">Iron</keyword>
<dbReference type="OrthoDB" id="9793175at2"/>
<dbReference type="RefSeq" id="WP_090228154.1">
    <property type="nucleotide sequence ID" value="NZ_FNNU01000003.1"/>
</dbReference>
<protein>
    <submittedName>
        <fullName evidence="7">Iron complex transport system substrate-binding protein</fullName>
    </submittedName>
</protein>
<evidence type="ECO:0000256" key="2">
    <source>
        <dbReference type="ARBA" id="ARBA00008814"/>
    </source>
</evidence>
<dbReference type="PANTHER" id="PTHR30532:SF1">
    <property type="entry name" value="IRON(3+)-HYDROXAMATE-BINDING PROTEIN FHUD"/>
    <property type="match status" value="1"/>
</dbReference>
<dbReference type="EMBL" id="FNNU01000003">
    <property type="protein sequence ID" value="SDX17615.1"/>
    <property type="molecule type" value="Genomic_DNA"/>
</dbReference>
<evidence type="ECO:0000313" key="8">
    <source>
        <dbReference type="Proteomes" id="UP000243778"/>
    </source>
</evidence>
<keyword evidence="3" id="KW-0813">Transport</keyword>
<dbReference type="STRING" id="1007099.SAMN05216287_2337"/>
<keyword evidence="4" id="KW-0410">Iron transport</keyword>
<proteinExistence type="inferred from homology"/>
<dbReference type="GO" id="GO:0030288">
    <property type="term" value="C:outer membrane-bounded periplasmic space"/>
    <property type="evidence" value="ECO:0007669"/>
    <property type="project" value="TreeGrafter"/>
</dbReference>
<dbReference type="InterPro" id="IPR051313">
    <property type="entry name" value="Bact_iron-sidero_bind"/>
</dbReference>
<comment type="subcellular location">
    <subcellularLocation>
        <location evidence="1">Cell envelope</location>
    </subcellularLocation>
</comment>
<evidence type="ECO:0000256" key="5">
    <source>
        <dbReference type="ARBA" id="ARBA00022729"/>
    </source>
</evidence>
<dbReference type="CDD" id="cd01146">
    <property type="entry name" value="FhuD"/>
    <property type="match status" value="1"/>
</dbReference>